<organism evidence="8 9">
    <name type="scientific">Armillaria ostoyae</name>
    <name type="common">Armillaria root rot fungus</name>
    <dbReference type="NCBI Taxonomy" id="47428"/>
    <lineage>
        <taxon>Eukaryota</taxon>
        <taxon>Fungi</taxon>
        <taxon>Dikarya</taxon>
        <taxon>Basidiomycota</taxon>
        <taxon>Agaricomycotina</taxon>
        <taxon>Agaricomycetes</taxon>
        <taxon>Agaricomycetidae</taxon>
        <taxon>Agaricales</taxon>
        <taxon>Marasmiineae</taxon>
        <taxon>Physalacriaceae</taxon>
        <taxon>Armillaria</taxon>
    </lineage>
</organism>
<feature type="region of interest" description="Disordered" evidence="6">
    <location>
        <begin position="230"/>
        <end position="260"/>
    </location>
</feature>
<dbReference type="PROSITE" id="PS50053">
    <property type="entry name" value="UBIQUITIN_2"/>
    <property type="match status" value="5"/>
</dbReference>
<proteinExistence type="predicted"/>
<feature type="region of interest" description="Disordered" evidence="6">
    <location>
        <begin position="273"/>
        <end position="340"/>
    </location>
</feature>
<dbReference type="GO" id="GO:0005737">
    <property type="term" value="C:cytoplasm"/>
    <property type="evidence" value="ECO:0007669"/>
    <property type="project" value="UniProtKB-SubCell"/>
</dbReference>
<dbReference type="InterPro" id="IPR019956">
    <property type="entry name" value="Ubiquitin_dom"/>
</dbReference>
<dbReference type="InterPro" id="IPR029071">
    <property type="entry name" value="Ubiquitin-like_domsf"/>
</dbReference>
<feature type="domain" description="Ubiquitin-like" evidence="7">
    <location>
        <begin position="574"/>
        <end position="649"/>
    </location>
</feature>
<dbReference type="InterPro" id="IPR019954">
    <property type="entry name" value="Ubiquitin_CS"/>
</dbReference>
<dbReference type="EMBL" id="FUEG01000001">
    <property type="protein sequence ID" value="SJK97578.1"/>
    <property type="molecule type" value="Genomic_DNA"/>
</dbReference>
<evidence type="ECO:0000256" key="2">
    <source>
        <dbReference type="ARBA" id="ARBA00004496"/>
    </source>
</evidence>
<dbReference type="InterPro" id="IPR050158">
    <property type="entry name" value="Ubiquitin_ubiquitin-like"/>
</dbReference>
<keyword evidence="4" id="KW-1017">Isopeptide bond</keyword>
<dbReference type="SUPFAM" id="SSF54236">
    <property type="entry name" value="Ubiquitin-like"/>
    <property type="match status" value="5"/>
</dbReference>
<keyword evidence="9" id="KW-1185">Reference proteome</keyword>
<dbReference type="SMART" id="SM00213">
    <property type="entry name" value="UBQ"/>
    <property type="match status" value="5"/>
</dbReference>
<dbReference type="Pfam" id="PF00240">
    <property type="entry name" value="ubiquitin"/>
    <property type="match status" value="5"/>
</dbReference>
<dbReference type="GO" id="GO:0003729">
    <property type="term" value="F:mRNA binding"/>
    <property type="evidence" value="ECO:0007669"/>
    <property type="project" value="UniProtKB-ARBA"/>
</dbReference>
<dbReference type="FunFam" id="3.10.20.90:FF:000016">
    <property type="entry name" value="Polyubiquitin 3"/>
    <property type="match status" value="1"/>
</dbReference>
<feature type="domain" description="Ubiquitin-like" evidence="7">
    <location>
        <begin position="726"/>
        <end position="801"/>
    </location>
</feature>
<sequence length="802" mass="89390">MPVEASSLFSPSTTRPYPLPSHHDHPEQSLPRALYDQSHMLAQQVWQNQQLHIFPSNPYPSVLPPAPIPHKVWILDCKSCGTFLTNRGMKAVLLLRPNVALYSSDALPVNCSAYTSSPEALQPPSCRPSSSNSSQRTCECLTQTLCCHGCGAIVGYMIVIPCNRCTSSITSSNRATNGHRFVFHSSEIIGTERHYILDEPGVLPYEHPYPPVSSLVSLVYPPHYPQTMHSRLFNPHYQSSPAHRPENLPTPPADASPLSSTLTSPIYGTFPFTEQHNFSTDRTHESPPRAPRPLPHSERPYPFVSVPSQSPSILRPSSAESDSSDDSIPPPLVSPSFPYGLPSEQTEASLPCRLKPGDVLYWHHLTRQGEIPGVKEDARARQQGIPAVRRLPLDRHPLITDSTTSVHNHYHLSYLDILSSIMQIFVKTLTGKTITLEVESSDTIDNVKAKIQDKEGIPPDQQRLIFAGKQLEDGRTLSDYNIQKESTLHLVLRLRGGMQIFVKTLTGKTITLEVESSDTIDNVKAKIQDKEGIPPDQQRLIFAGKQLEDGRTLSDYNIQKESTLHLVLRLRGGMQIFVKTLTGKTITLEVESSDTIDNVKAKIQDKEGIPPDQQRLIFAGKQLEDGRTLSDYNIQKESTLHLVLRLRGGMQIFVKTLTGKTITLEVESSDTIDNVKAKIQDKEGIPPDQQRLIFAGKQLEDGRTLSDYNIQKESTLHLVLRLRGGMQIFVKTLTGKTITLEVESSDTIDNVKAKIQDKEGIPPDQQRLIFAGKQLEDGRTLSDYNIQKESTLHLVLRLRGGL</sequence>
<keyword evidence="5" id="KW-0539">Nucleus</keyword>
<dbReference type="Proteomes" id="UP000219338">
    <property type="component" value="Unassembled WGS sequence"/>
</dbReference>
<feature type="domain" description="Ubiquitin-like" evidence="7">
    <location>
        <begin position="498"/>
        <end position="573"/>
    </location>
</feature>
<comment type="subcellular location">
    <subcellularLocation>
        <location evidence="2">Cytoplasm</location>
    </subcellularLocation>
    <subcellularLocation>
        <location evidence="1">Nucleus</location>
    </subcellularLocation>
</comment>
<protein>
    <submittedName>
        <fullName evidence="8">Related to Polyubiquitin</fullName>
    </submittedName>
</protein>
<dbReference type="Pfam" id="PF14976">
    <property type="entry name" value="YPEH2ZP"/>
    <property type="match status" value="1"/>
</dbReference>
<dbReference type="STRING" id="47428.A0A284QMA9"/>
<evidence type="ECO:0000259" key="7">
    <source>
        <dbReference type="PROSITE" id="PS50053"/>
    </source>
</evidence>
<evidence type="ECO:0000313" key="8">
    <source>
        <dbReference type="EMBL" id="SJK97578.1"/>
    </source>
</evidence>
<evidence type="ECO:0000256" key="5">
    <source>
        <dbReference type="ARBA" id="ARBA00023242"/>
    </source>
</evidence>
<evidence type="ECO:0000313" key="9">
    <source>
        <dbReference type="Proteomes" id="UP000219338"/>
    </source>
</evidence>
<dbReference type="Gene3D" id="3.10.20.90">
    <property type="entry name" value="Phosphatidylinositol 3-kinase Catalytic Subunit, Chain A, domain 1"/>
    <property type="match status" value="5"/>
</dbReference>
<name>A0A284QMA9_ARMOS</name>
<evidence type="ECO:0000256" key="6">
    <source>
        <dbReference type="SAM" id="MobiDB-lite"/>
    </source>
</evidence>
<feature type="domain" description="Ubiquitin-like" evidence="7">
    <location>
        <begin position="422"/>
        <end position="497"/>
    </location>
</feature>
<dbReference type="InterPro" id="IPR026768">
    <property type="entry name" value="YPEH2ZP"/>
</dbReference>
<dbReference type="PANTHER" id="PTHR10666">
    <property type="entry name" value="UBIQUITIN"/>
    <property type="match status" value="1"/>
</dbReference>
<dbReference type="PRINTS" id="PR00348">
    <property type="entry name" value="UBIQUITIN"/>
</dbReference>
<dbReference type="AlphaFoldDB" id="A0A284QMA9"/>
<evidence type="ECO:0000256" key="3">
    <source>
        <dbReference type="ARBA" id="ARBA00022490"/>
    </source>
</evidence>
<dbReference type="GO" id="GO:0005634">
    <property type="term" value="C:nucleus"/>
    <property type="evidence" value="ECO:0007669"/>
    <property type="project" value="UniProtKB-SubCell"/>
</dbReference>
<evidence type="ECO:0000256" key="4">
    <source>
        <dbReference type="ARBA" id="ARBA00022499"/>
    </source>
</evidence>
<dbReference type="OrthoDB" id="428577at2759"/>
<evidence type="ECO:0000256" key="1">
    <source>
        <dbReference type="ARBA" id="ARBA00004123"/>
    </source>
</evidence>
<feature type="domain" description="Ubiquitin-like" evidence="7">
    <location>
        <begin position="650"/>
        <end position="725"/>
    </location>
</feature>
<gene>
    <name evidence="8" type="ORF">ARMOST_00830</name>
</gene>
<feature type="region of interest" description="Disordered" evidence="6">
    <location>
        <begin position="1"/>
        <end position="29"/>
    </location>
</feature>
<dbReference type="CDD" id="cd01803">
    <property type="entry name" value="Ubl_ubiquitin"/>
    <property type="match status" value="5"/>
</dbReference>
<accession>A0A284QMA9</accession>
<dbReference type="InterPro" id="IPR000626">
    <property type="entry name" value="Ubiquitin-like_dom"/>
</dbReference>
<keyword evidence="3" id="KW-0963">Cytoplasm</keyword>
<reference evidence="9" key="1">
    <citation type="journal article" date="2017" name="Nat. Ecol. Evol.">
        <title>Genome expansion and lineage-specific genetic innovations in the forest pathogenic fungi Armillaria.</title>
        <authorList>
            <person name="Sipos G."/>
            <person name="Prasanna A.N."/>
            <person name="Walter M.C."/>
            <person name="O'Connor E."/>
            <person name="Balint B."/>
            <person name="Krizsan K."/>
            <person name="Kiss B."/>
            <person name="Hess J."/>
            <person name="Varga T."/>
            <person name="Slot J."/>
            <person name="Riley R."/>
            <person name="Boka B."/>
            <person name="Rigling D."/>
            <person name="Barry K."/>
            <person name="Lee J."/>
            <person name="Mihaltcheva S."/>
            <person name="LaButti K."/>
            <person name="Lipzen A."/>
            <person name="Waldron R."/>
            <person name="Moloney N.M."/>
            <person name="Sperisen C."/>
            <person name="Kredics L."/>
            <person name="Vagvoelgyi C."/>
            <person name="Patrignani A."/>
            <person name="Fitzpatrick D."/>
            <person name="Nagy I."/>
            <person name="Doyle S."/>
            <person name="Anderson J.B."/>
            <person name="Grigoriev I.V."/>
            <person name="Gueldener U."/>
            <person name="Muensterkoetter M."/>
            <person name="Nagy L.G."/>
        </authorList>
    </citation>
    <scope>NUCLEOTIDE SEQUENCE [LARGE SCALE GENOMIC DNA]</scope>
    <source>
        <strain evidence="9">C18/9</strain>
    </source>
</reference>
<dbReference type="PROSITE" id="PS00299">
    <property type="entry name" value="UBIQUITIN_1"/>
    <property type="match status" value="5"/>
</dbReference>
<dbReference type="FunFam" id="3.10.20.90:FF:000014">
    <property type="entry name" value="Ubiquitin-60S ribosomal L40 fusion"/>
    <property type="match status" value="4"/>
</dbReference>